<dbReference type="AlphaFoldDB" id="A0A6J6GK47"/>
<dbReference type="SUPFAM" id="SSF55920">
    <property type="entry name" value="Creatinase/aminopeptidase"/>
    <property type="match status" value="1"/>
</dbReference>
<accession>A0A6J6GK47</accession>
<feature type="domain" description="Peptidase M24" evidence="1">
    <location>
        <begin position="161"/>
        <end position="363"/>
    </location>
</feature>
<dbReference type="Pfam" id="PF01321">
    <property type="entry name" value="Creatinase_N"/>
    <property type="match status" value="1"/>
</dbReference>
<protein>
    <submittedName>
        <fullName evidence="3">Unannotated protein</fullName>
    </submittedName>
</protein>
<dbReference type="InterPro" id="IPR050659">
    <property type="entry name" value="Peptidase_M24B"/>
</dbReference>
<dbReference type="PANTHER" id="PTHR46112:SF3">
    <property type="entry name" value="AMINOPEPTIDASE YPDF"/>
    <property type="match status" value="1"/>
</dbReference>
<reference evidence="3" key="1">
    <citation type="submission" date="2020-05" db="EMBL/GenBank/DDBJ databases">
        <authorList>
            <person name="Chiriac C."/>
            <person name="Salcher M."/>
            <person name="Ghai R."/>
            <person name="Kavagutti S V."/>
        </authorList>
    </citation>
    <scope>NUCLEOTIDE SEQUENCE</scope>
</reference>
<dbReference type="Gene3D" id="3.40.350.10">
    <property type="entry name" value="Creatinase/prolidase N-terminal domain"/>
    <property type="match status" value="1"/>
</dbReference>
<dbReference type="PANTHER" id="PTHR46112">
    <property type="entry name" value="AMINOPEPTIDASE"/>
    <property type="match status" value="1"/>
</dbReference>
<sequence>MSGHSIVSSTHNDEQIFAERLERARQAMRAQGVDVALLSLGLDMPYLTGYNAMPLERLTMLVLPANGDAVMVIPRLEAPRVKPMPNVFSLHPWNETDDPVAITAELVRSAAPSSRVIAVGDQMWARFLVDLMPLLPNTQYRRSVDVIGSLRMRKDSAEIEALRAAGSAVDIIAGDLQAGRIALVGRTEAQVSADLSARIIAQGHDVVNFAIVAAGENAASPHHHPGSRVIQPNEIVLCDFGGTMNGYCSDITRCVYTGEPSSEVAEAYAVLFEAEAAAVRAATVGTPCEEVDAVARRVITAAGFGEYFIHRTGHGIGLDAHEDPYIVSGNSLALEAGHAFSIEPGIYMPGKWGMRLEDIVVATVDGPDSMNHADHHLWSV</sequence>
<gene>
    <name evidence="3" type="ORF">UFOPK1820_00773</name>
</gene>
<dbReference type="EMBL" id="CAEZUK010000110">
    <property type="protein sequence ID" value="CAB4601607.1"/>
    <property type="molecule type" value="Genomic_DNA"/>
</dbReference>
<evidence type="ECO:0000259" key="2">
    <source>
        <dbReference type="Pfam" id="PF01321"/>
    </source>
</evidence>
<dbReference type="InterPro" id="IPR036005">
    <property type="entry name" value="Creatinase/aminopeptidase-like"/>
</dbReference>
<dbReference type="Gene3D" id="3.90.230.10">
    <property type="entry name" value="Creatinase/methionine aminopeptidase superfamily"/>
    <property type="match status" value="1"/>
</dbReference>
<name>A0A6J6GK47_9ZZZZ</name>
<dbReference type="Pfam" id="PF00557">
    <property type="entry name" value="Peptidase_M24"/>
    <property type="match status" value="1"/>
</dbReference>
<evidence type="ECO:0000313" key="3">
    <source>
        <dbReference type="EMBL" id="CAB4601607.1"/>
    </source>
</evidence>
<dbReference type="InterPro" id="IPR000587">
    <property type="entry name" value="Creatinase_N"/>
</dbReference>
<proteinExistence type="predicted"/>
<dbReference type="InterPro" id="IPR029149">
    <property type="entry name" value="Creatin/AminoP/Spt16_N"/>
</dbReference>
<evidence type="ECO:0000259" key="1">
    <source>
        <dbReference type="Pfam" id="PF00557"/>
    </source>
</evidence>
<organism evidence="3">
    <name type="scientific">freshwater metagenome</name>
    <dbReference type="NCBI Taxonomy" id="449393"/>
    <lineage>
        <taxon>unclassified sequences</taxon>
        <taxon>metagenomes</taxon>
        <taxon>ecological metagenomes</taxon>
    </lineage>
</organism>
<feature type="domain" description="Creatinase N-terminal" evidence="2">
    <location>
        <begin position="20"/>
        <end position="152"/>
    </location>
</feature>
<dbReference type="InterPro" id="IPR000994">
    <property type="entry name" value="Pept_M24"/>
</dbReference>
<dbReference type="SUPFAM" id="SSF53092">
    <property type="entry name" value="Creatinase/prolidase N-terminal domain"/>
    <property type="match status" value="1"/>
</dbReference>